<dbReference type="RefSeq" id="WP_015192299.1">
    <property type="nucleotide sequence ID" value="NC_019748.1"/>
</dbReference>
<dbReference type="SUPFAM" id="SSF56801">
    <property type="entry name" value="Acetyl-CoA synthetase-like"/>
    <property type="match status" value="1"/>
</dbReference>
<dbReference type="InterPro" id="IPR045851">
    <property type="entry name" value="AMP-bd_C_sf"/>
</dbReference>
<dbReference type="FunFam" id="3.40.50.12780:FF:000013">
    <property type="entry name" value="Long-chain-fatty-acid--AMP ligase FadD32"/>
    <property type="match status" value="1"/>
</dbReference>
<evidence type="ECO:0000256" key="2">
    <source>
        <dbReference type="ARBA" id="ARBA00022598"/>
    </source>
</evidence>
<dbReference type="InterPro" id="IPR025110">
    <property type="entry name" value="AMP-bd_C"/>
</dbReference>
<evidence type="ECO:0000256" key="4">
    <source>
        <dbReference type="ARBA" id="ARBA00023098"/>
    </source>
</evidence>
<keyword evidence="8" id="KW-1185">Reference proteome</keyword>
<evidence type="ECO:0000313" key="7">
    <source>
        <dbReference type="EMBL" id="AFZ34626.1"/>
    </source>
</evidence>
<dbReference type="EC" id="6.2.1.3" evidence="7"/>
<accession>K9XRE9</accession>
<name>K9XRE9_STAC7</name>
<reference evidence="8" key="1">
    <citation type="journal article" date="2013" name="Proc. Natl. Acad. Sci. U.S.A.">
        <title>Improving the coverage of the cyanobacterial phylum using diversity-driven genome sequencing.</title>
        <authorList>
            <person name="Shih P.M."/>
            <person name="Wu D."/>
            <person name="Latifi A."/>
            <person name="Axen S.D."/>
            <person name="Fewer D.P."/>
            <person name="Talla E."/>
            <person name="Calteau A."/>
            <person name="Cai F."/>
            <person name="Tandeau de Marsac N."/>
            <person name="Rippka R."/>
            <person name="Herdman M."/>
            <person name="Sivonen K."/>
            <person name="Coursin T."/>
            <person name="Laurent T."/>
            <person name="Goodwin L."/>
            <person name="Nolan M."/>
            <person name="Davenport K.W."/>
            <person name="Han C.S."/>
            <person name="Rubin E.M."/>
            <person name="Eisen J.A."/>
            <person name="Woyke T."/>
            <person name="Gugger M."/>
            <person name="Kerfeld C.A."/>
        </authorList>
    </citation>
    <scope>NUCLEOTIDE SEQUENCE [LARGE SCALE GENOMIC DNA]</scope>
    <source>
        <strain evidence="8">ATCC 29371 / PCC 7437</strain>
    </source>
</reference>
<evidence type="ECO:0000256" key="1">
    <source>
        <dbReference type="ARBA" id="ARBA00006432"/>
    </source>
</evidence>
<protein>
    <submittedName>
        <fullName evidence="7">Long-chain-fatty-acid--CoA ligase</fullName>
        <ecNumber evidence="7">6.2.1.3</ecNumber>
    </submittedName>
</protein>
<dbReference type="GO" id="GO:0070566">
    <property type="term" value="F:adenylyltransferase activity"/>
    <property type="evidence" value="ECO:0007669"/>
    <property type="project" value="TreeGrafter"/>
</dbReference>
<dbReference type="OrthoDB" id="9803968at2"/>
<feature type="domain" description="AMP-dependent synthetase/ligase" evidence="5">
    <location>
        <begin position="15"/>
        <end position="413"/>
    </location>
</feature>
<evidence type="ECO:0000259" key="5">
    <source>
        <dbReference type="Pfam" id="PF00501"/>
    </source>
</evidence>
<dbReference type="CDD" id="cd05931">
    <property type="entry name" value="FAAL"/>
    <property type="match status" value="1"/>
</dbReference>
<dbReference type="PROSITE" id="PS00455">
    <property type="entry name" value="AMP_BINDING"/>
    <property type="match status" value="1"/>
</dbReference>
<dbReference type="Gene3D" id="3.30.300.30">
    <property type="match status" value="1"/>
</dbReference>
<dbReference type="InterPro" id="IPR042099">
    <property type="entry name" value="ANL_N_sf"/>
</dbReference>
<dbReference type="KEGG" id="scs:Sta7437_1046"/>
<dbReference type="GO" id="GO:0005886">
    <property type="term" value="C:plasma membrane"/>
    <property type="evidence" value="ECO:0007669"/>
    <property type="project" value="TreeGrafter"/>
</dbReference>
<dbReference type="Proteomes" id="UP000010473">
    <property type="component" value="Chromosome"/>
</dbReference>
<dbReference type="Gene3D" id="3.40.50.12780">
    <property type="entry name" value="N-terminal domain of ligase-like"/>
    <property type="match status" value="1"/>
</dbReference>
<dbReference type="GO" id="GO:0071766">
    <property type="term" value="P:Actinobacterium-type cell wall biogenesis"/>
    <property type="evidence" value="ECO:0007669"/>
    <property type="project" value="UniProtKB-ARBA"/>
</dbReference>
<dbReference type="GO" id="GO:0006633">
    <property type="term" value="P:fatty acid biosynthetic process"/>
    <property type="evidence" value="ECO:0007669"/>
    <property type="project" value="TreeGrafter"/>
</dbReference>
<dbReference type="Pfam" id="PF23024">
    <property type="entry name" value="AMP-dom_DIP2-like"/>
    <property type="match status" value="1"/>
</dbReference>
<keyword evidence="3" id="KW-0276">Fatty acid metabolism</keyword>
<dbReference type="InterPro" id="IPR020845">
    <property type="entry name" value="AMP-binding_CS"/>
</dbReference>
<gene>
    <name evidence="7" type="ordered locus">Sta7437_1046</name>
</gene>
<keyword evidence="4" id="KW-0443">Lipid metabolism</keyword>
<dbReference type="HOGENOM" id="CLU_000022_23_7_3"/>
<dbReference type="PATRIC" id="fig|111780.3.peg.1089"/>
<organism evidence="7 8">
    <name type="scientific">Stanieria cyanosphaera (strain ATCC 29371 / PCC 7437)</name>
    <dbReference type="NCBI Taxonomy" id="111780"/>
    <lineage>
        <taxon>Bacteria</taxon>
        <taxon>Bacillati</taxon>
        <taxon>Cyanobacteriota</taxon>
        <taxon>Cyanophyceae</taxon>
        <taxon>Pleurocapsales</taxon>
        <taxon>Dermocarpellaceae</taxon>
        <taxon>Stanieria</taxon>
    </lineage>
</organism>
<feature type="domain" description="AMP-binding enzyme C-terminal" evidence="6">
    <location>
        <begin position="457"/>
        <end position="571"/>
    </location>
</feature>
<dbReference type="InterPro" id="IPR000873">
    <property type="entry name" value="AMP-dep_synth/lig_dom"/>
</dbReference>
<dbReference type="AlphaFoldDB" id="K9XRE9"/>
<comment type="similarity">
    <text evidence="1">Belongs to the ATP-dependent AMP-binding enzyme family.</text>
</comment>
<keyword evidence="2 7" id="KW-0436">Ligase</keyword>
<proteinExistence type="inferred from homology"/>
<dbReference type="EMBL" id="CP003653">
    <property type="protein sequence ID" value="AFZ34626.1"/>
    <property type="molecule type" value="Genomic_DNA"/>
</dbReference>
<evidence type="ECO:0000313" key="8">
    <source>
        <dbReference type="Proteomes" id="UP000010473"/>
    </source>
</evidence>
<dbReference type="eggNOG" id="COG0318">
    <property type="taxonomic scope" value="Bacteria"/>
</dbReference>
<dbReference type="InterPro" id="IPR040097">
    <property type="entry name" value="FAAL/FAAC"/>
</dbReference>
<dbReference type="PANTHER" id="PTHR22754:SF32">
    <property type="entry name" value="DISCO-INTERACTING PROTEIN 2"/>
    <property type="match status" value="1"/>
</dbReference>
<sequence>MQPFNYSTLVDYLRDLAKQQPDRIAYIFLKDGESKEETITYQQLDQQAKAIASQISSLPSNNKPVILIYPYEQSLEFISAFFGCLYAGAIAIPCHPPQNLLAIKNLQGRLISSQAKIILTTQKLLTKTKHQLDPEIASQLVWLNTESIKFNQSINYQIPQFTPDHLAFLQYTSGSTGTPKGVMVTHQNLMSNQQMLQLVFAGNSQSIGVGWLPLFHDMGLIGNVLHSLYLGIPCILMSPLAFIQKPIRWLQAISHYRGTISGGPNFAYDLLCRQVTEAQKQHLDLSSWELAFTGAEPIRQKTIEQFSHYFADCGFRREAFYPCYGMAEATLFITGGLKNEAPIIKYVEEKALEQNRVVLSTIAKPGSCSVISCGRAWLDEKIVIVDPQSLTPCPPHQVGEIWVAGSGVAQGYWQQPELSKQTFQAYLSDHPEQPFLRTGDLGFLDHQELFITGRLKDVMMFWGFTCYPHHLEQTVQQSHPAFSLNNGAAFSINVAGEEKLVIVQEIERSYRNCLDVDELVETIRWRIFAEHFVDVYAIALLQPGSLPKTSSGKVKRSFCKEQYLNQNLKAIAIWQSPPSSSDLTTVIHRYLNPMTHLRRYSGLFRGKLRRFLYQIRQIDK</sequence>
<dbReference type="Pfam" id="PF00501">
    <property type="entry name" value="AMP-binding"/>
    <property type="match status" value="1"/>
</dbReference>
<evidence type="ECO:0000259" key="6">
    <source>
        <dbReference type="Pfam" id="PF23024"/>
    </source>
</evidence>
<dbReference type="STRING" id="111780.Sta7437_1046"/>
<dbReference type="GO" id="GO:0004467">
    <property type="term" value="F:long-chain fatty acid-CoA ligase activity"/>
    <property type="evidence" value="ECO:0007669"/>
    <property type="project" value="UniProtKB-EC"/>
</dbReference>
<dbReference type="PANTHER" id="PTHR22754">
    <property type="entry name" value="DISCO-INTERACTING PROTEIN 2 DIP2 -RELATED"/>
    <property type="match status" value="1"/>
</dbReference>
<evidence type="ECO:0000256" key="3">
    <source>
        <dbReference type="ARBA" id="ARBA00022832"/>
    </source>
</evidence>